<proteinExistence type="predicted"/>
<dbReference type="InterPro" id="IPR051685">
    <property type="entry name" value="Ycf3/AcsC/BcsC/TPR_MFPF"/>
</dbReference>
<dbReference type="EMBL" id="FTOR01000001">
    <property type="protein sequence ID" value="SIS82662.1"/>
    <property type="molecule type" value="Genomic_DNA"/>
</dbReference>
<dbReference type="AlphaFoldDB" id="A0A1N7M9D1"/>
<dbReference type="InterPro" id="IPR011990">
    <property type="entry name" value="TPR-like_helical_dom_sf"/>
</dbReference>
<reference evidence="6" key="1">
    <citation type="submission" date="2017-01" db="EMBL/GenBank/DDBJ databases">
        <authorList>
            <person name="Varghese N."/>
            <person name="Submissions S."/>
        </authorList>
    </citation>
    <scope>NUCLEOTIDE SEQUENCE [LARGE SCALE GENOMIC DNA]</scope>
    <source>
        <strain evidence="6">DSM 21054</strain>
    </source>
</reference>
<dbReference type="PROSITE" id="PS50005">
    <property type="entry name" value="TPR"/>
    <property type="match status" value="2"/>
</dbReference>
<dbReference type="SUPFAM" id="SSF48452">
    <property type="entry name" value="TPR-like"/>
    <property type="match status" value="1"/>
</dbReference>
<keyword evidence="2 3" id="KW-0802">TPR repeat</keyword>
<evidence type="ECO:0000313" key="6">
    <source>
        <dbReference type="Proteomes" id="UP000186917"/>
    </source>
</evidence>
<gene>
    <name evidence="5" type="ORF">SAMN05421788_1011448</name>
</gene>
<sequence length="338" mass="39058">MNMIKRVLVLLACAGVGFIARAQDGDGSLHEKGKAFLKKGDYENAIMVLNRAADQEPRNVNIRKDLAFAYYLQKDYSHAIEVGKKLVDAYPDETGYQTLGLSYKAIAEYTECEKLYKKGLKKYPKSGVLYNEWGELYAMQHKLEQAIVYWEKGIEADPNISTNYYNAARYYDEKDNLLWAVIYGEIFLNIESLSQRTVIMKNIVKDDYKILFLKPTLLNAYITKGTPFTKAIAETFSKFTEVTSDGITTESLTNLRSKFILEWFKQYATQYPYRLFDHQRQLLQEGIFGAYNNWLFTAASSPDAYQAWMKAHEEESNNFAKLQQSRVFKVPEGQYYAH</sequence>
<feature type="repeat" description="TPR" evidence="3">
    <location>
        <begin position="26"/>
        <end position="59"/>
    </location>
</feature>
<feature type="chain" id="PRO_5012568843" evidence="4">
    <location>
        <begin position="23"/>
        <end position="338"/>
    </location>
</feature>
<accession>A0A1N7M9D1</accession>
<keyword evidence="1" id="KW-0677">Repeat</keyword>
<evidence type="ECO:0000256" key="4">
    <source>
        <dbReference type="SAM" id="SignalP"/>
    </source>
</evidence>
<dbReference type="SMART" id="SM00028">
    <property type="entry name" value="TPR"/>
    <property type="match status" value="4"/>
</dbReference>
<dbReference type="Gene3D" id="1.25.40.10">
    <property type="entry name" value="Tetratricopeptide repeat domain"/>
    <property type="match status" value="1"/>
</dbReference>
<evidence type="ECO:0000256" key="3">
    <source>
        <dbReference type="PROSITE-ProRule" id="PRU00339"/>
    </source>
</evidence>
<dbReference type="InterPro" id="IPR019734">
    <property type="entry name" value="TPR_rpt"/>
</dbReference>
<evidence type="ECO:0000256" key="1">
    <source>
        <dbReference type="ARBA" id="ARBA00022737"/>
    </source>
</evidence>
<dbReference type="STRING" id="477680.SAMN05421788_1011448"/>
<dbReference type="OrthoDB" id="793001at2"/>
<organism evidence="5 6">
    <name type="scientific">Filimonas lacunae</name>
    <dbReference type="NCBI Taxonomy" id="477680"/>
    <lineage>
        <taxon>Bacteria</taxon>
        <taxon>Pseudomonadati</taxon>
        <taxon>Bacteroidota</taxon>
        <taxon>Chitinophagia</taxon>
        <taxon>Chitinophagales</taxon>
        <taxon>Chitinophagaceae</taxon>
        <taxon>Filimonas</taxon>
    </lineage>
</organism>
<evidence type="ECO:0000256" key="2">
    <source>
        <dbReference type="ARBA" id="ARBA00022803"/>
    </source>
</evidence>
<keyword evidence="4" id="KW-0732">Signal</keyword>
<keyword evidence="6" id="KW-1185">Reference proteome</keyword>
<evidence type="ECO:0000313" key="5">
    <source>
        <dbReference type="EMBL" id="SIS82662.1"/>
    </source>
</evidence>
<dbReference type="PANTHER" id="PTHR44943:SF8">
    <property type="entry name" value="TPR REPEAT-CONTAINING PROTEIN MJ0263"/>
    <property type="match status" value="1"/>
</dbReference>
<feature type="repeat" description="TPR" evidence="3">
    <location>
        <begin position="127"/>
        <end position="160"/>
    </location>
</feature>
<protein>
    <submittedName>
        <fullName evidence="5">Tetratricopeptide repeat-containing protein</fullName>
    </submittedName>
</protein>
<dbReference type="Pfam" id="PF14559">
    <property type="entry name" value="TPR_19"/>
    <property type="match status" value="1"/>
</dbReference>
<dbReference type="Proteomes" id="UP000186917">
    <property type="component" value="Unassembled WGS sequence"/>
</dbReference>
<dbReference type="PANTHER" id="PTHR44943">
    <property type="entry name" value="CELLULOSE SYNTHASE OPERON PROTEIN C"/>
    <property type="match status" value="1"/>
</dbReference>
<name>A0A1N7M9D1_9BACT</name>
<feature type="signal peptide" evidence="4">
    <location>
        <begin position="1"/>
        <end position="22"/>
    </location>
</feature>